<dbReference type="CDD" id="cd22398">
    <property type="entry name" value="KH-I_FUBP_rpt3"/>
    <property type="match status" value="1"/>
</dbReference>
<keyword evidence="3" id="KW-0539">Nucleus</keyword>
<dbReference type="InterPro" id="IPR004087">
    <property type="entry name" value="KH_dom"/>
</dbReference>
<dbReference type="CDD" id="cd22396">
    <property type="entry name" value="KH-I_FUBP_rpt1"/>
    <property type="match status" value="1"/>
</dbReference>
<dbReference type="SUPFAM" id="SSF54791">
    <property type="entry name" value="Eukaryotic type KH-domain (KH-domain type I)"/>
    <property type="match status" value="4"/>
</dbReference>
<dbReference type="PROSITE" id="PS50084">
    <property type="entry name" value="KH_TYPE_1"/>
    <property type="match status" value="4"/>
</dbReference>
<evidence type="ECO:0000256" key="5">
    <source>
        <dbReference type="SAM" id="MobiDB-lite"/>
    </source>
</evidence>
<dbReference type="InterPro" id="IPR004088">
    <property type="entry name" value="KH_dom_type_1"/>
</dbReference>
<feature type="domain" description="K Homology" evidence="6">
    <location>
        <begin position="94"/>
        <end position="163"/>
    </location>
</feature>
<proteinExistence type="predicted"/>
<feature type="compositionally biased region" description="Basic and acidic residues" evidence="5">
    <location>
        <begin position="385"/>
        <end position="426"/>
    </location>
</feature>
<evidence type="ECO:0000313" key="7">
    <source>
        <dbReference type="EMBL" id="KAL0277304.1"/>
    </source>
</evidence>
<name>A0AAW2I4Z2_9NEOP</name>
<evidence type="ECO:0000259" key="6">
    <source>
        <dbReference type="SMART" id="SM00322"/>
    </source>
</evidence>
<dbReference type="CDD" id="cd22397">
    <property type="entry name" value="KH-I_FUBP_rpt2"/>
    <property type="match status" value="1"/>
</dbReference>
<dbReference type="GO" id="GO:0003723">
    <property type="term" value="F:RNA binding"/>
    <property type="evidence" value="ECO:0007669"/>
    <property type="project" value="UniProtKB-UniRule"/>
</dbReference>
<feature type="region of interest" description="Disordered" evidence="5">
    <location>
        <begin position="275"/>
        <end position="315"/>
    </location>
</feature>
<feature type="region of interest" description="Disordered" evidence="5">
    <location>
        <begin position="352"/>
        <end position="371"/>
    </location>
</feature>
<feature type="domain" description="K Homology" evidence="6">
    <location>
        <begin position="316"/>
        <end position="387"/>
    </location>
</feature>
<feature type="domain" description="K Homology" evidence="6">
    <location>
        <begin position="204"/>
        <end position="275"/>
    </location>
</feature>
<feature type="region of interest" description="Disordered" evidence="5">
    <location>
        <begin position="385"/>
        <end position="443"/>
    </location>
</feature>
<dbReference type="PANTHER" id="PTHR10288">
    <property type="entry name" value="KH DOMAIN CONTAINING RNA BINDING PROTEIN"/>
    <property type="match status" value="1"/>
</dbReference>
<organism evidence="7">
    <name type="scientific">Menopon gallinae</name>
    <name type="common">poultry shaft louse</name>
    <dbReference type="NCBI Taxonomy" id="328185"/>
    <lineage>
        <taxon>Eukaryota</taxon>
        <taxon>Metazoa</taxon>
        <taxon>Ecdysozoa</taxon>
        <taxon>Arthropoda</taxon>
        <taxon>Hexapoda</taxon>
        <taxon>Insecta</taxon>
        <taxon>Pterygota</taxon>
        <taxon>Neoptera</taxon>
        <taxon>Paraneoptera</taxon>
        <taxon>Psocodea</taxon>
        <taxon>Troctomorpha</taxon>
        <taxon>Phthiraptera</taxon>
        <taxon>Amblycera</taxon>
        <taxon>Menoponidae</taxon>
        <taxon>Menopon</taxon>
    </lineage>
</organism>
<feature type="compositionally biased region" description="Polar residues" evidence="5">
    <location>
        <begin position="193"/>
        <end position="202"/>
    </location>
</feature>
<dbReference type="Pfam" id="PF09005">
    <property type="entry name" value="FUBP_C"/>
    <property type="match status" value="2"/>
</dbReference>
<feature type="compositionally biased region" description="Basic and acidic residues" evidence="5">
    <location>
        <begin position="275"/>
        <end position="292"/>
    </location>
</feature>
<evidence type="ECO:0000256" key="4">
    <source>
        <dbReference type="PROSITE-ProRule" id="PRU00117"/>
    </source>
</evidence>
<dbReference type="Pfam" id="PF00013">
    <property type="entry name" value="KH_1"/>
    <property type="match status" value="4"/>
</dbReference>
<feature type="region of interest" description="Disordered" evidence="5">
    <location>
        <begin position="169"/>
        <end position="202"/>
    </location>
</feature>
<keyword evidence="2" id="KW-0677">Repeat</keyword>
<comment type="subcellular location">
    <subcellularLocation>
        <location evidence="1">Nucleus</location>
    </subcellularLocation>
</comment>
<dbReference type="InterPro" id="IPR015096">
    <property type="entry name" value="FUBP_C"/>
</dbReference>
<feature type="region of interest" description="Disordered" evidence="5">
    <location>
        <begin position="31"/>
        <end position="86"/>
    </location>
</feature>
<evidence type="ECO:0000256" key="3">
    <source>
        <dbReference type="ARBA" id="ARBA00023242"/>
    </source>
</evidence>
<evidence type="ECO:0000256" key="2">
    <source>
        <dbReference type="ARBA" id="ARBA00022737"/>
    </source>
</evidence>
<feature type="compositionally biased region" description="Low complexity" evidence="5">
    <location>
        <begin position="62"/>
        <end position="83"/>
    </location>
</feature>
<dbReference type="AlphaFoldDB" id="A0AAW2I4Z2"/>
<gene>
    <name evidence="7" type="ORF">PYX00_004642</name>
</gene>
<feature type="domain" description="K Homology" evidence="6">
    <location>
        <begin position="438"/>
        <end position="510"/>
    </location>
</feature>
<dbReference type="SMART" id="SM00322">
    <property type="entry name" value="KH"/>
    <property type="match status" value="4"/>
</dbReference>
<sequence>MSEFGSVGGQSNFSHSSAYAAALRRAKEIAAKINPAGSPPDRGVKRELEDGFQPESKKLATSGNNDFQQNSGQGGQQSQRTGQLPSVMSLGNDGIFNEEIVVPDKIVGLIIGRGGEQITRLQSESGCKIQMERSRGTAERQCTLTGTRDAINRAREMVMNIVSTLSRNENFGTNGGDGGCGNSNAGGNDSDGHFNQNQNSGPPGQAFLEIMVPGPKVGLIIGKGGETIKHLQDTTGAKMVVVQDSNSQDYEKPLRITGTRQQVDHAKELVHQMIADKDAGGNDRRNRGDRGHFGSGPPGGQNSFNNDFDNNSSQSGSGVIEILVPRAAVGVVIGKGGEMIKKIQNATGAKLQFEQGRDDGPGDRKCILTGKPEQCEEARDRVKELIDSVQRRDDRRDPGRGGGRNDRNDRDRRGPGDDRQGGRGSDRWSGQGGRDRSDRTEITLAVPANRAGFVIGKGGERIKQINAQCGAYCEIDRKLSAVNPAEKVFVIRGTPEQIEEAKRLIIEYSGIEDYYGGGGGSGGNNSAGSNNPSHHQLQITSTAYPNQGGFQPQGWGGPSTNSYQWGGVVQSNTDSSQSQVPINPVNGQPDYTLQWVEYYRSIGMVREAEMIEQQAKNNKVMANTNQAQQGTNSQGMGAAVSAQQTGNPQANGAQTDYSAQWAEYYRSMGKIKEAEAIEAQIKAKVRSFI</sequence>
<feature type="compositionally biased region" description="Low complexity" evidence="5">
    <location>
        <begin position="300"/>
        <end position="315"/>
    </location>
</feature>
<protein>
    <recommendedName>
        <fullName evidence="6">K Homology domain-containing protein</fullName>
    </recommendedName>
</protein>
<keyword evidence="4" id="KW-0694">RNA-binding</keyword>
<comment type="caution">
    <text evidence="7">The sequence shown here is derived from an EMBL/GenBank/DDBJ whole genome shotgun (WGS) entry which is preliminary data.</text>
</comment>
<dbReference type="InterPro" id="IPR036612">
    <property type="entry name" value="KH_dom_type_1_sf"/>
</dbReference>
<feature type="region of interest" description="Disordered" evidence="5">
    <location>
        <begin position="628"/>
        <end position="653"/>
    </location>
</feature>
<dbReference type="EMBL" id="JARGDH010000002">
    <property type="protein sequence ID" value="KAL0277304.1"/>
    <property type="molecule type" value="Genomic_DNA"/>
</dbReference>
<dbReference type="GO" id="GO:0005634">
    <property type="term" value="C:nucleus"/>
    <property type="evidence" value="ECO:0007669"/>
    <property type="project" value="UniProtKB-SubCell"/>
</dbReference>
<reference evidence="7" key="1">
    <citation type="journal article" date="2024" name="Gigascience">
        <title>Chromosome-level genome of the poultry shaft louse Menopon gallinae provides insight into the host-switching and adaptive evolution of parasitic lice.</title>
        <authorList>
            <person name="Xu Y."/>
            <person name="Ma L."/>
            <person name="Liu S."/>
            <person name="Liang Y."/>
            <person name="Liu Q."/>
            <person name="He Z."/>
            <person name="Tian L."/>
            <person name="Duan Y."/>
            <person name="Cai W."/>
            <person name="Li H."/>
            <person name="Song F."/>
        </authorList>
    </citation>
    <scope>NUCLEOTIDE SEQUENCE</scope>
    <source>
        <strain evidence="7">Cailab_2023a</strain>
    </source>
</reference>
<dbReference type="GO" id="GO:0006355">
    <property type="term" value="P:regulation of DNA-templated transcription"/>
    <property type="evidence" value="ECO:0007669"/>
    <property type="project" value="InterPro"/>
</dbReference>
<feature type="compositionally biased region" description="Basic and acidic residues" evidence="5">
    <location>
        <begin position="355"/>
        <end position="366"/>
    </location>
</feature>
<evidence type="ECO:0000256" key="1">
    <source>
        <dbReference type="ARBA" id="ARBA00004123"/>
    </source>
</evidence>
<accession>A0AAW2I4Z2</accession>
<dbReference type="Gene3D" id="3.30.1370.10">
    <property type="entry name" value="K Homology domain, type 1"/>
    <property type="match status" value="4"/>
</dbReference>